<keyword evidence="4" id="KW-1185">Reference proteome</keyword>
<comment type="caution">
    <text evidence="3">The sequence shown here is derived from an EMBL/GenBank/DDBJ whole genome shotgun (WGS) entry which is preliminary data.</text>
</comment>
<dbReference type="PANTHER" id="PTHR20991:SF0">
    <property type="entry name" value="PROTEIN PTHB1"/>
    <property type="match status" value="1"/>
</dbReference>
<dbReference type="GO" id="GO:0034464">
    <property type="term" value="C:BBSome"/>
    <property type="evidence" value="ECO:0007669"/>
    <property type="project" value="InterPro"/>
</dbReference>
<feature type="domain" description="PTHB1 GAE" evidence="2">
    <location>
        <begin position="352"/>
        <end position="397"/>
    </location>
</feature>
<evidence type="ECO:0000313" key="3">
    <source>
        <dbReference type="EMBL" id="KAJ9592376.1"/>
    </source>
</evidence>
<dbReference type="InterPro" id="IPR026511">
    <property type="entry name" value="PTHB1"/>
</dbReference>
<name>A0AAD8EJD9_DIPPU</name>
<dbReference type="Pfam" id="PF14728">
    <property type="entry name" value="PTHB1_GAE"/>
    <property type="match status" value="1"/>
</dbReference>
<gene>
    <name evidence="3" type="ORF">L9F63_015944</name>
</gene>
<reference evidence="3" key="2">
    <citation type="submission" date="2023-05" db="EMBL/GenBank/DDBJ databases">
        <authorList>
            <person name="Fouks B."/>
        </authorList>
    </citation>
    <scope>NUCLEOTIDE SEQUENCE</scope>
    <source>
        <strain evidence="3">Stay&amp;Tobe</strain>
        <tissue evidence="3">Testes</tissue>
    </source>
</reference>
<dbReference type="InterPro" id="IPR028074">
    <property type="entry name" value="PHTB1_GAE_dom"/>
</dbReference>
<evidence type="ECO:0000259" key="2">
    <source>
        <dbReference type="Pfam" id="PF14728"/>
    </source>
</evidence>
<dbReference type="EMBL" id="JASPKZ010003837">
    <property type="protein sequence ID" value="KAJ9592376.1"/>
    <property type="molecule type" value="Genomic_DNA"/>
</dbReference>
<dbReference type="InterPro" id="IPR028073">
    <property type="entry name" value="PHTB1_N_dom"/>
</dbReference>
<organism evidence="3 4">
    <name type="scientific">Diploptera punctata</name>
    <name type="common">Pacific beetle cockroach</name>
    <dbReference type="NCBI Taxonomy" id="6984"/>
    <lineage>
        <taxon>Eukaryota</taxon>
        <taxon>Metazoa</taxon>
        <taxon>Ecdysozoa</taxon>
        <taxon>Arthropoda</taxon>
        <taxon>Hexapoda</taxon>
        <taxon>Insecta</taxon>
        <taxon>Pterygota</taxon>
        <taxon>Neoptera</taxon>
        <taxon>Polyneoptera</taxon>
        <taxon>Dictyoptera</taxon>
        <taxon>Blattodea</taxon>
        <taxon>Blaberoidea</taxon>
        <taxon>Blaberidae</taxon>
        <taxon>Diplopterinae</taxon>
        <taxon>Diploptera</taxon>
    </lineage>
</organism>
<evidence type="ECO:0008006" key="5">
    <source>
        <dbReference type="Google" id="ProtNLM"/>
    </source>
</evidence>
<accession>A0AAD8EJD9</accession>
<evidence type="ECO:0000313" key="4">
    <source>
        <dbReference type="Proteomes" id="UP001233999"/>
    </source>
</evidence>
<dbReference type="AlphaFoldDB" id="A0AAD8EJD9"/>
<protein>
    <recommendedName>
        <fullName evidence="5">PTHB1 N-terminal domain-containing protein</fullName>
    </recommendedName>
</protein>
<dbReference type="Pfam" id="PF14727">
    <property type="entry name" value="PHTB1_N"/>
    <property type="match status" value="1"/>
</dbReference>
<feature type="domain" description="PTHB1 N-terminal" evidence="1">
    <location>
        <begin position="2"/>
        <end position="278"/>
    </location>
</feature>
<feature type="non-terminal residue" evidence="3">
    <location>
        <position position="445"/>
    </location>
</feature>
<reference evidence="3" key="1">
    <citation type="journal article" date="2023" name="IScience">
        <title>Live-bearing cockroach genome reveals convergent evolutionary mechanisms linked to viviparity in insects and beyond.</title>
        <authorList>
            <person name="Fouks B."/>
            <person name="Harrison M.C."/>
            <person name="Mikhailova A.A."/>
            <person name="Marchal E."/>
            <person name="English S."/>
            <person name="Carruthers M."/>
            <person name="Jennings E.C."/>
            <person name="Chiamaka E.L."/>
            <person name="Frigard R.A."/>
            <person name="Pippel M."/>
            <person name="Attardo G.M."/>
            <person name="Benoit J.B."/>
            <person name="Bornberg-Bauer E."/>
            <person name="Tobe S.S."/>
        </authorList>
    </citation>
    <scope>NUCLEOTIDE SEQUENCE</scope>
    <source>
        <strain evidence="3">Stay&amp;Tobe</strain>
    </source>
</reference>
<dbReference type="GO" id="GO:0016020">
    <property type="term" value="C:membrane"/>
    <property type="evidence" value="ECO:0007669"/>
    <property type="project" value="TreeGrafter"/>
</dbReference>
<sequence length="445" mass="49725">GSPNDQLCILHPRSVAVYSFVMKIGATEHGDQSRLVLAYEHQLRRSAFSMVLGPFGGVKGRDFLCIQSLDGTVSFFEQETFAFTRFLPGFLLPGPLVFLPHTDSFLTVSSSWQAESYRYQALAEAGGVEDQESSSGRRLLPDWTYNLGEAALDIQVVVWSNSYCDIVILGERNLFCLKDNGTLLFMKRLEYKPCCFHPYFLEPDGRLMVLVVTDTNTLLIYNNTRLCWSAQLIIAPIAIRRATFQAVKASNEKSSMSGVVVLLSDSGELQCCYLGTEPSLFVAPPLEVHAIDYKHAGRELIELQKIIKTYTKKSGESIIGKFSCREVKVLVNVNSQLEPCPFPHNIEEQGLDIPMCRVSVELIPHAPLSKVQVSVIVEPPLTVSQVSHTIVSLCDRSHIIAYGIHGTRAVIWPTIDVISIAIEIAVSRRFPRLNLFIALQYRRLL</sequence>
<feature type="non-terminal residue" evidence="3">
    <location>
        <position position="1"/>
    </location>
</feature>
<proteinExistence type="predicted"/>
<dbReference type="GO" id="GO:0060271">
    <property type="term" value="P:cilium assembly"/>
    <property type="evidence" value="ECO:0007669"/>
    <property type="project" value="TreeGrafter"/>
</dbReference>
<evidence type="ECO:0000259" key="1">
    <source>
        <dbReference type="Pfam" id="PF14727"/>
    </source>
</evidence>
<dbReference type="PANTHER" id="PTHR20991">
    <property type="entry name" value="PARATHYROID HORMONE-RESPONSIVE B1 GENE"/>
    <property type="match status" value="1"/>
</dbReference>
<dbReference type="Proteomes" id="UP001233999">
    <property type="component" value="Unassembled WGS sequence"/>
</dbReference>